<dbReference type="InterPro" id="IPR006439">
    <property type="entry name" value="HAD-SF_hydro_IA"/>
</dbReference>
<dbReference type="SUPFAM" id="SSF56784">
    <property type="entry name" value="HAD-like"/>
    <property type="match status" value="1"/>
</dbReference>
<dbReference type="GO" id="GO:0016787">
    <property type="term" value="F:hydrolase activity"/>
    <property type="evidence" value="ECO:0007669"/>
    <property type="project" value="UniProtKB-KW"/>
</dbReference>
<proteinExistence type="inferred from homology"/>
<dbReference type="SFLD" id="SFLDS00003">
    <property type="entry name" value="Haloacid_Dehalogenase"/>
    <property type="match status" value="1"/>
</dbReference>
<dbReference type="InterPro" id="IPR023198">
    <property type="entry name" value="PGP-like_dom2"/>
</dbReference>
<dbReference type="SFLD" id="SFLDG01135">
    <property type="entry name" value="C1.5.6:_HAD__Beta-PGM__Phospha"/>
    <property type="match status" value="1"/>
</dbReference>
<dbReference type="AlphaFoldDB" id="A0A380LHH8"/>
<dbReference type="InterPro" id="IPR036412">
    <property type="entry name" value="HAD-like_sf"/>
</dbReference>
<dbReference type="GeneID" id="77461153"/>
<dbReference type="SFLD" id="SFLDG01129">
    <property type="entry name" value="C1.5:_HAD__Beta-PGM__Phosphata"/>
    <property type="match status" value="1"/>
</dbReference>
<dbReference type="GO" id="GO:0046872">
    <property type="term" value="F:metal ion binding"/>
    <property type="evidence" value="ECO:0007669"/>
    <property type="project" value="UniProtKB-KW"/>
</dbReference>
<keyword evidence="7" id="KW-1185">Reference proteome</keyword>
<evidence type="ECO:0000313" key="7">
    <source>
        <dbReference type="Proteomes" id="UP000255523"/>
    </source>
</evidence>
<accession>A0A380LHH8</accession>
<evidence type="ECO:0000256" key="4">
    <source>
        <dbReference type="ARBA" id="ARBA00022842"/>
    </source>
</evidence>
<sequence>MKIKGILFDCDGVLLDSEAIYINSLMDYLSTLGIETNLEDVVNVLGQKMPCIIKTLRVKFPLENYTDEELITGQREIFDQKFNQMNLQPMPYLLEFLKWCKLKQLKTAIVSSSNMNYLKNVVNRLQIHDYFDEVFSGEIVKNSKPAPDIYLFAAKEMNIPRKNLLIIEDSINGIKAGKNSKIFTVGYKGSIIEQDTRDADLEVRSFEDIKHFLELDIL</sequence>
<keyword evidence="3" id="KW-0479">Metal-binding</keyword>
<dbReference type="OrthoDB" id="9797743at2"/>
<dbReference type="EC" id="3.1.3.-" evidence="6"/>
<keyword evidence="4" id="KW-0460">Magnesium</keyword>
<evidence type="ECO:0000256" key="1">
    <source>
        <dbReference type="ARBA" id="ARBA00001946"/>
    </source>
</evidence>
<name>A0A380LHH8_9FIRM</name>
<keyword evidence="5" id="KW-0119">Carbohydrate metabolism</keyword>
<evidence type="ECO:0000256" key="3">
    <source>
        <dbReference type="ARBA" id="ARBA00022723"/>
    </source>
</evidence>
<comment type="similarity">
    <text evidence="2">Belongs to the HAD-like hydrolase superfamily. CbbY/CbbZ/Gph/YieH family.</text>
</comment>
<dbReference type="InterPro" id="IPR051600">
    <property type="entry name" value="Beta-PGM-like"/>
</dbReference>
<dbReference type="InterPro" id="IPR041492">
    <property type="entry name" value="HAD_2"/>
</dbReference>
<dbReference type="RefSeq" id="WP_022790243.1">
    <property type="nucleotide sequence ID" value="NZ_UHFX01000003.1"/>
</dbReference>
<dbReference type="Pfam" id="PF13419">
    <property type="entry name" value="HAD_2"/>
    <property type="match status" value="1"/>
</dbReference>
<dbReference type="PANTHER" id="PTHR46193:SF18">
    <property type="entry name" value="HEXITOL PHOSPHATASE B"/>
    <property type="match status" value="1"/>
</dbReference>
<dbReference type="NCBIfam" id="TIGR01509">
    <property type="entry name" value="HAD-SF-IA-v3"/>
    <property type="match status" value="1"/>
</dbReference>
<dbReference type="InterPro" id="IPR023214">
    <property type="entry name" value="HAD_sf"/>
</dbReference>
<protein>
    <submittedName>
        <fullName evidence="6">Haloacid dehalogenase</fullName>
        <ecNumber evidence="6">3.1.3.-</ecNumber>
    </submittedName>
</protein>
<gene>
    <name evidence="6" type="ORF">NCTC11087_00154</name>
</gene>
<dbReference type="Gene3D" id="1.10.150.240">
    <property type="entry name" value="Putative phosphatase, domain 2"/>
    <property type="match status" value="1"/>
</dbReference>
<dbReference type="PANTHER" id="PTHR46193">
    <property type="entry name" value="6-PHOSPHOGLUCONATE PHOSPHATASE"/>
    <property type="match status" value="1"/>
</dbReference>
<dbReference type="Proteomes" id="UP000255523">
    <property type="component" value="Unassembled WGS sequence"/>
</dbReference>
<dbReference type="Gene3D" id="3.40.50.1000">
    <property type="entry name" value="HAD superfamily/HAD-like"/>
    <property type="match status" value="1"/>
</dbReference>
<evidence type="ECO:0000313" key="6">
    <source>
        <dbReference type="EMBL" id="SUO03298.1"/>
    </source>
</evidence>
<comment type="cofactor">
    <cofactor evidence="1">
        <name>Mg(2+)</name>
        <dbReference type="ChEBI" id="CHEBI:18420"/>
    </cofactor>
</comment>
<organism evidence="6 7">
    <name type="scientific">Faecalicoccus pleomorphus</name>
    <dbReference type="NCBI Taxonomy" id="1323"/>
    <lineage>
        <taxon>Bacteria</taxon>
        <taxon>Bacillati</taxon>
        <taxon>Bacillota</taxon>
        <taxon>Erysipelotrichia</taxon>
        <taxon>Erysipelotrichales</taxon>
        <taxon>Erysipelotrichaceae</taxon>
        <taxon>Faecalicoccus</taxon>
    </lineage>
</organism>
<dbReference type="EMBL" id="UHFX01000003">
    <property type="protein sequence ID" value="SUO03298.1"/>
    <property type="molecule type" value="Genomic_DNA"/>
</dbReference>
<reference evidence="6 7" key="1">
    <citation type="submission" date="2018-06" db="EMBL/GenBank/DDBJ databases">
        <authorList>
            <consortium name="Pathogen Informatics"/>
            <person name="Doyle S."/>
        </authorList>
    </citation>
    <scope>NUCLEOTIDE SEQUENCE [LARGE SCALE GENOMIC DNA]</scope>
    <source>
        <strain evidence="6 7">NCTC11087</strain>
    </source>
</reference>
<evidence type="ECO:0000256" key="5">
    <source>
        <dbReference type="ARBA" id="ARBA00023277"/>
    </source>
</evidence>
<keyword evidence="6" id="KW-0378">Hydrolase</keyword>
<evidence type="ECO:0000256" key="2">
    <source>
        <dbReference type="ARBA" id="ARBA00006171"/>
    </source>
</evidence>